<dbReference type="EMBL" id="QEFC01001170">
    <property type="protein sequence ID" value="KAE9459429.1"/>
    <property type="molecule type" value="Genomic_DNA"/>
</dbReference>
<name>A0A6A4LVJ3_9ERIC</name>
<dbReference type="Proteomes" id="UP000428333">
    <property type="component" value="Linkage Group LG05"/>
</dbReference>
<feature type="compositionally biased region" description="Polar residues" evidence="1">
    <location>
        <begin position="1"/>
        <end position="11"/>
    </location>
</feature>
<evidence type="ECO:0000313" key="3">
    <source>
        <dbReference type="Proteomes" id="UP000428333"/>
    </source>
</evidence>
<dbReference type="PANTHER" id="PTHR47587">
    <property type="entry name" value="OS05G0103500 PROTEIN"/>
    <property type="match status" value="1"/>
</dbReference>
<comment type="caution">
    <text evidence="2">The sequence shown here is derived from an EMBL/GenBank/DDBJ whole genome shotgun (WGS) entry which is preliminary data.</text>
</comment>
<keyword evidence="3" id="KW-1185">Reference proteome</keyword>
<accession>A0A6A4LVJ3</accession>
<feature type="region of interest" description="Disordered" evidence="1">
    <location>
        <begin position="1"/>
        <end position="61"/>
    </location>
</feature>
<feature type="compositionally biased region" description="Basic residues" evidence="1">
    <location>
        <begin position="21"/>
        <end position="31"/>
    </location>
</feature>
<proteinExistence type="predicted"/>
<evidence type="ECO:0000313" key="2">
    <source>
        <dbReference type="EMBL" id="KAE9459429.1"/>
    </source>
</evidence>
<dbReference type="OrthoDB" id="70030at2759"/>
<gene>
    <name evidence="2" type="ORF">C3L33_08640</name>
</gene>
<dbReference type="PANTHER" id="PTHR47587:SF2">
    <property type="entry name" value="OS05G0103500 PROTEIN"/>
    <property type="match status" value="1"/>
</dbReference>
<feature type="non-terminal residue" evidence="2">
    <location>
        <position position="1"/>
    </location>
</feature>
<protein>
    <submittedName>
        <fullName evidence="2">Uncharacterized protein</fullName>
    </submittedName>
</protein>
<reference evidence="2 3" key="1">
    <citation type="journal article" date="2019" name="Genome Biol. Evol.">
        <title>The Rhododendron genome and chromosomal organization provide insight into shared whole-genome duplications across the heath family (Ericaceae).</title>
        <authorList>
            <person name="Soza V.L."/>
            <person name="Lindsley D."/>
            <person name="Waalkes A."/>
            <person name="Ramage E."/>
            <person name="Patwardhan R.P."/>
            <person name="Burton J.N."/>
            <person name="Adey A."/>
            <person name="Kumar A."/>
            <person name="Qiu R."/>
            <person name="Shendure J."/>
            <person name="Hall B."/>
        </authorList>
    </citation>
    <scope>NUCLEOTIDE SEQUENCE [LARGE SCALE GENOMIC DNA]</scope>
    <source>
        <strain evidence="2">RSF 1966-606</strain>
    </source>
</reference>
<evidence type="ECO:0000256" key="1">
    <source>
        <dbReference type="SAM" id="MobiDB-lite"/>
    </source>
</evidence>
<dbReference type="AlphaFoldDB" id="A0A6A4LVJ3"/>
<feature type="compositionally biased region" description="Polar residues" evidence="1">
    <location>
        <begin position="36"/>
        <end position="52"/>
    </location>
</feature>
<organism evidence="2 3">
    <name type="scientific">Rhododendron williamsianum</name>
    <dbReference type="NCBI Taxonomy" id="262921"/>
    <lineage>
        <taxon>Eukaryota</taxon>
        <taxon>Viridiplantae</taxon>
        <taxon>Streptophyta</taxon>
        <taxon>Embryophyta</taxon>
        <taxon>Tracheophyta</taxon>
        <taxon>Spermatophyta</taxon>
        <taxon>Magnoliopsida</taxon>
        <taxon>eudicotyledons</taxon>
        <taxon>Gunneridae</taxon>
        <taxon>Pentapetalae</taxon>
        <taxon>asterids</taxon>
        <taxon>Ericales</taxon>
        <taxon>Ericaceae</taxon>
        <taxon>Ericoideae</taxon>
        <taxon>Rhodoreae</taxon>
        <taxon>Rhododendron</taxon>
    </lineage>
</organism>
<sequence length="272" mass="30138">MVETQISSNLVKQLADDGEKSKRKTKRSKPKLPREPQQSQTKVHQKPISSDSEIPKVTAPLGWPVQPPLFVPASPPPHSAIAELDSIRSAVKESEKVLERLQKHEDVMVQEVAQRAKDLHDKEFKLPNQKPQPCLTEQGACFECHKDPVKDPLKCADVVNNYADCVRRARQQVSFGENRAASPTTALLDAVDRRRMLPLERGVPVIPNLVVRPAVEELGDGGSLVAEPGVGWCSTSSAVNGPLVAKWPGETLILQNQRLPWYPTSLQNPRTR</sequence>